<organism evidence="1 2">
    <name type="scientific">Paracoccus liaowanqingii</name>
    <dbReference type="NCBI Taxonomy" id="2560053"/>
    <lineage>
        <taxon>Bacteria</taxon>
        <taxon>Pseudomonadati</taxon>
        <taxon>Pseudomonadota</taxon>
        <taxon>Alphaproteobacteria</taxon>
        <taxon>Rhodobacterales</taxon>
        <taxon>Paracoccaceae</taxon>
        <taxon>Paracoccus</taxon>
    </lineage>
</organism>
<dbReference type="EMBL" id="CP038439">
    <property type="protein sequence ID" value="QBX33397.1"/>
    <property type="molecule type" value="Genomic_DNA"/>
</dbReference>
<evidence type="ECO:0000313" key="1">
    <source>
        <dbReference type="EMBL" id="QBX33397.1"/>
    </source>
</evidence>
<dbReference type="KEGG" id="plia:E4191_00695"/>
<accession>A0A4P7HJM6</accession>
<reference evidence="2" key="1">
    <citation type="submission" date="2019-03" db="EMBL/GenBank/DDBJ databases">
        <authorList>
            <person name="Li J."/>
        </authorList>
    </citation>
    <scope>NUCLEOTIDE SEQUENCE [LARGE SCALE GENOMIC DNA]</scope>
    <source>
        <strain evidence="2">2251</strain>
    </source>
</reference>
<dbReference type="RefSeq" id="WP_135311696.1">
    <property type="nucleotide sequence ID" value="NZ_CP038439.1"/>
</dbReference>
<evidence type="ECO:0000313" key="2">
    <source>
        <dbReference type="Proteomes" id="UP000296374"/>
    </source>
</evidence>
<protein>
    <submittedName>
        <fullName evidence="1">Uncharacterized protein</fullName>
    </submittedName>
</protein>
<dbReference type="AlphaFoldDB" id="A0A4P7HJM6"/>
<gene>
    <name evidence="1" type="ORF">E4191_00695</name>
</gene>
<proteinExistence type="predicted"/>
<sequence>MTQFLDISSRLRRGLRDRVDPAGQIKLVVDLDTDQGARQVSVDLALAGPGQMVALAPGAVRQRVPADGSGDHRAGELPYVEFHDPGLPWALSFGTAPTLGLICLPEGEGVTLQAGAMPNAILSVSGLGHLLPHPSLFALMAHVQGAGPGAVSRILCPQELRPHVSYLAALVPLTAAGRDAGLGLAPPEGMTGDGGAAWDPGDAQITLPALDWWRFSTGSGRSVQDILRDLRPHGLRAGVQTLPLDDASADLLGLPRGTRLPRATLLTDAPRTFPELDALVPALTPKSPDGAPRLPLPSYGGLHAEARDAGEGFAPGRDPVWFRQLNRTPSLRIMAGHGAELVRRHQDEMVGFVRRAAGQIADANMLLGRAFAGLRVGAQLHAQLSRLPDEALLRLAGPAAARTRLADADGGTLAGRVAGSALGATLHPALRRRAGPGGTPGARSRDVSGASLAEAVHLVATATRRADDLAGAAPLGNWFPAVSRSGPYLPDKTRDALRGGPDGKGRGWLAVLSLLRDPGNRTLGSDPGRDAAMAEAVTLARDRSLRPAGPRLRPVAIAPLATALRAALDPAVTVPARLCLRIGGAERLAQSPPPARLLHDPVWPEPILERLFDLDPAALAPGLSDLPPDSVTALALDGAALEAVVAGANHELLRELIWRGLPVARRPSPVRRAFPAPDAQPADPAAAQAFDTAPMAAWSRTGQLGTGWKGRVGTVAILRSDLFRLHPQILLYLCPALWIDGARVPDPNGALSYPVAMGQIGRDMVYVGFREDPAAMTGRPPPPRGAPSRPRSAGLFLVFEEPQGALSFGLGGRNGSPARTPASIAAEGWPSLDWDDFPGPVLERPDLAGLQAGPFAWGRSSADMAGILLQRPVVLALHGTDLLGTTP</sequence>
<dbReference type="Proteomes" id="UP000296374">
    <property type="component" value="Chromosome"/>
</dbReference>
<name>A0A4P7HJM6_9RHOB</name>